<dbReference type="GO" id="GO:0016740">
    <property type="term" value="F:transferase activity"/>
    <property type="evidence" value="ECO:0007669"/>
    <property type="project" value="UniProtKB-KW"/>
</dbReference>
<dbReference type="InterPro" id="IPR009288">
    <property type="entry name" value="AIG2-like_dom"/>
</dbReference>
<evidence type="ECO:0000313" key="4">
    <source>
        <dbReference type="EMBL" id="KKN37443.1"/>
    </source>
</evidence>
<dbReference type="AlphaFoldDB" id="A0A0F9T7H1"/>
<sequence length="150" mass="17227">MKLFELQQDTPFFNFGTMRDRQILELVLGHAAEDTQDAKLTGYRTARVKGKPYPALIKTDDDSDVVSGLLVGGLSPEDLKRIEYYEEGLYGIKVLSVTIKGKTVKAKVYADYKDLPVLKDNDWNFETFLKEEKPDYIKEVEEWMSGYKES</sequence>
<name>A0A0F9T7H1_9ZZZZ</name>
<gene>
    <name evidence="4" type="ORF">LCGC14_0763460</name>
</gene>
<evidence type="ECO:0000259" key="3">
    <source>
        <dbReference type="Pfam" id="PF06094"/>
    </source>
</evidence>
<protein>
    <recommendedName>
        <fullName evidence="2">Putative gamma-glutamylcyclotransferase</fullName>
    </recommendedName>
</protein>
<reference evidence="4" key="1">
    <citation type="journal article" date="2015" name="Nature">
        <title>Complex archaea that bridge the gap between prokaryotes and eukaryotes.</title>
        <authorList>
            <person name="Spang A."/>
            <person name="Saw J.H."/>
            <person name="Jorgensen S.L."/>
            <person name="Zaremba-Niedzwiedzka K."/>
            <person name="Martijn J."/>
            <person name="Lind A.E."/>
            <person name="van Eijk R."/>
            <person name="Schleper C."/>
            <person name="Guy L."/>
            <person name="Ettema T.J."/>
        </authorList>
    </citation>
    <scope>NUCLEOTIDE SEQUENCE</scope>
</reference>
<dbReference type="InterPro" id="IPR045038">
    <property type="entry name" value="AIG2-like"/>
</dbReference>
<dbReference type="InterPro" id="IPR013024">
    <property type="entry name" value="GGCT-like"/>
</dbReference>
<dbReference type="PANTHER" id="PTHR31544:SF2">
    <property type="entry name" value="AIG2-LIKE PROTEIN D"/>
    <property type="match status" value="1"/>
</dbReference>
<dbReference type="Gene3D" id="3.10.490.10">
    <property type="entry name" value="Gamma-glutamyl cyclotransferase-like"/>
    <property type="match status" value="1"/>
</dbReference>
<dbReference type="EMBL" id="LAZR01001894">
    <property type="protein sequence ID" value="KKN37443.1"/>
    <property type="molecule type" value="Genomic_DNA"/>
</dbReference>
<organism evidence="4">
    <name type="scientific">marine sediment metagenome</name>
    <dbReference type="NCBI Taxonomy" id="412755"/>
    <lineage>
        <taxon>unclassified sequences</taxon>
        <taxon>metagenomes</taxon>
        <taxon>ecological metagenomes</taxon>
    </lineage>
</organism>
<dbReference type="PANTHER" id="PTHR31544">
    <property type="entry name" value="AIG2-LIKE PROTEIN D"/>
    <property type="match status" value="1"/>
</dbReference>
<feature type="domain" description="Gamma-glutamylcyclotransferase AIG2-like" evidence="3">
    <location>
        <begin position="13"/>
        <end position="124"/>
    </location>
</feature>
<dbReference type="Pfam" id="PF06094">
    <property type="entry name" value="GGACT"/>
    <property type="match status" value="1"/>
</dbReference>
<dbReference type="SUPFAM" id="SSF110857">
    <property type="entry name" value="Gamma-glutamyl cyclotransferase-like"/>
    <property type="match status" value="1"/>
</dbReference>
<comment type="caution">
    <text evidence="4">The sequence shown here is derived from an EMBL/GenBank/DDBJ whole genome shotgun (WGS) entry which is preliminary data.</text>
</comment>
<proteinExistence type="predicted"/>
<accession>A0A0F9T7H1</accession>
<evidence type="ECO:0000256" key="2">
    <source>
        <dbReference type="ARBA" id="ARBA00030602"/>
    </source>
</evidence>
<dbReference type="InterPro" id="IPR036568">
    <property type="entry name" value="GGCT-like_sf"/>
</dbReference>
<keyword evidence="1" id="KW-0808">Transferase</keyword>
<dbReference type="CDD" id="cd06661">
    <property type="entry name" value="GGCT_like"/>
    <property type="match status" value="1"/>
</dbReference>
<evidence type="ECO:0000256" key="1">
    <source>
        <dbReference type="ARBA" id="ARBA00022679"/>
    </source>
</evidence>